<keyword evidence="3" id="KW-0812">Transmembrane</keyword>
<feature type="transmembrane region" description="Helical" evidence="3">
    <location>
        <begin position="9"/>
        <end position="31"/>
    </location>
</feature>
<feature type="transmembrane region" description="Helical" evidence="3">
    <location>
        <begin position="418"/>
        <end position="437"/>
    </location>
</feature>
<keyword evidence="3" id="KW-0472">Membrane</keyword>
<feature type="transmembrane region" description="Helical" evidence="3">
    <location>
        <begin position="197"/>
        <end position="216"/>
    </location>
</feature>
<dbReference type="AlphaFoldDB" id="A0A1I2ILN7"/>
<dbReference type="PANTHER" id="PTHR44227">
    <property type="match status" value="1"/>
</dbReference>
<feature type="transmembrane region" description="Helical" evidence="3">
    <location>
        <begin position="93"/>
        <end position="114"/>
    </location>
</feature>
<keyword evidence="2" id="KW-0802">TPR repeat</keyword>
<evidence type="ECO:0000256" key="2">
    <source>
        <dbReference type="ARBA" id="ARBA00022803"/>
    </source>
</evidence>
<accession>A0A1I2ILN7</accession>
<reference evidence="5" key="1">
    <citation type="submission" date="2016-10" db="EMBL/GenBank/DDBJ databases">
        <authorList>
            <person name="Varghese N."/>
            <person name="Submissions S."/>
        </authorList>
    </citation>
    <scope>NUCLEOTIDE SEQUENCE [LARGE SCALE GENOMIC DNA]</scope>
    <source>
        <strain evidence="5">UNC178MFTsu3.1</strain>
    </source>
</reference>
<sequence>MKPFIPRTLLLIGFIAIIAVYWAGLHGAYLFDDYPNIIDNHEVQPKDASIPSLVSAALSSPSSELKRPLSSLSFAVNYLATGLDPFWMKATNLVLHLLNGWLVYLLAGVLISAVRRWRFDGSNLRPLEQDATPETEVQTRWMAACLALGWMLLPINVTVVLYVVQRMESMANLFVLAGLIGYTRTRSRMLELKDHGLRQVALCAGYILLPTALGLFAKETAIMLPLYAALVEWAVFRFKRPDGVGTDRRLLALYAFGLVLPGIIGLAVLVPGLLRPATWAVRDFTLKTRLLSEARIVVDYVAWTVVPTPHALSFYHDDFQISKGLLAPLSTFASIVALALGIGFTVWVRKRKPLVALGLALFLGCHLLTGTIIPLELIYEHRNYFASFGLLLALLPWLAAMEDSPVATRSFFLPKRTLFVMLMLHWTALTLMTSQAWSTPLNLAEELAARAPQSPRAQYELGRTYIVLSNYDAASPMVDQAYAPLERAAALPGSSILPEQALIFLNARMNRPIKNEWWDSLIAKLKARTPGVQDESSLGALTQCARQGHCDLSTQRMMESFLAALSHPNPSGRLLSMYADYAWNVLEDRALGIQMATQACAVAPREPAYWTSLARMQLATGDPASARKSIAQIEHLNVANSLTPIINELTRSLTASSHE</sequence>
<dbReference type="RefSeq" id="WP_051548317.1">
    <property type="nucleotide sequence ID" value="NZ_FONH01000017.1"/>
</dbReference>
<dbReference type="Proteomes" id="UP000199477">
    <property type="component" value="Unassembled WGS sequence"/>
</dbReference>
<dbReference type="InterPro" id="IPR011990">
    <property type="entry name" value="TPR-like_helical_dom_sf"/>
</dbReference>
<protein>
    <recommendedName>
        <fullName evidence="6">Tetratricopeptide repeat-containing protein</fullName>
    </recommendedName>
</protein>
<feature type="transmembrane region" description="Helical" evidence="3">
    <location>
        <begin position="141"/>
        <end position="163"/>
    </location>
</feature>
<keyword evidence="3" id="KW-1133">Transmembrane helix</keyword>
<evidence type="ECO:0000256" key="3">
    <source>
        <dbReference type="SAM" id="Phobius"/>
    </source>
</evidence>
<feature type="transmembrane region" description="Helical" evidence="3">
    <location>
        <begin position="354"/>
        <end position="375"/>
    </location>
</feature>
<feature type="transmembrane region" description="Helical" evidence="3">
    <location>
        <begin position="250"/>
        <end position="274"/>
    </location>
</feature>
<dbReference type="Gene3D" id="1.25.40.10">
    <property type="entry name" value="Tetratricopeptide repeat domain"/>
    <property type="match status" value="1"/>
</dbReference>
<evidence type="ECO:0008006" key="6">
    <source>
        <dbReference type="Google" id="ProtNLM"/>
    </source>
</evidence>
<name>A0A1I2ILN7_9GAMM</name>
<keyword evidence="1" id="KW-0677">Repeat</keyword>
<organism evidence="4 5">
    <name type="scientific">Dyella marensis</name>
    <dbReference type="NCBI Taxonomy" id="500610"/>
    <lineage>
        <taxon>Bacteria</taxon>
        <taxon>Pseudomonadati</taxon>
        <taxon>Pseudomonadota</taxon>
        <taxon>Gammaproteobacteria</taxon>
        <taxon>Lysobacterales</taxon>
        <taxon>Rhodanobacteraceae</taxon>
        <taxon>Dyella</taxon>
    </lineage>
</organism>
<dbReference type="EMBL" id="FONH01000017">
    <property type="protein sequence ID" value="SFF42590.1"/>
    <property type="molecule type" value="Genomic_DNA"/>
</dbReference>
<feature type="transmembrane region" description="Helical" evidence="3">
    <location>
        <begin position="381"/>
        <end position="398"/>
    </location>
</feature>
<evidence type="ECO:0000313" key="5">
    <source>
        <dbReference type="Proteomes" id="UP000199477"/>
    </source>
</evidence>
<dbReference type="InterPro" id="IPR052346">
    <property type="entry name" value="O-mannosyl-transferase_TMTC"/>
</dbReference>
<dbReference type="STRING" id="500610.SAMN02799615_03525"/>
<gene>
    <name evidence="4" type="ORF">SAMN02799615_03525</name>
</gene>
<keyword evidence="5" id="KW-1185">Reference proteome</keyword>
<feature type="transmembrane region" description="Helical" evidence="3">
    <location>
        <begin position="325"/>
        <end position="347"/>
    </location>
</feature>
<evidence type="ECO:0000256" key="1">
    <source>
        <dbReference type="ARBA" id="ARBA00022737"/>
    </source>
</evidence>
<proteinExistence type="predicted"/>
<dbReference type="PANTHER" id="PTHR44227:SF3">
    <property type="entry name" value="PROTEIN O-MANNOSYL-TRANSFERASE TMTC4"/>
    <property type="match status" value="1"/>
</dbReference>
<evidence type="ECO:0000313" key="4">
    <source>
        <dbReference type="EMBL" id="SFF42590.1"/>
    </source>
</evidence>